<dbReference type="Pfam" id="PF20998">
    <property type="entry name" value="Nol11_C"/>
    <property type="match status" value="1"/>
</dbReference>
<keyword evidence="2" id="KW-0698">rRNA processing</keyword>
<dbReference type="RefSeq" id="XP_004924174.2">
    <property type="nucleotide sequence ID" value="XM_004924117.5"/>
</dbReference>
<evidence type="ECO:0000256" key="2">
    <source>
        <dbReference type="ARBA" id="ARBA00022552"/>
    </source>
</evidence>
<dbReference type="GeneID" id="101745419"/>
<dbReference type="GO" id="GO:0030490">
    <property type="term" value="P:maturation of SSU-rRNA"/>
    <property type="evidence" value="ECO:0007669"/>
    <property type="project" value="InterPro"/>
</dbReference>
<keyword evidence="3" id="KW-0805">Transcription regulation</keyword>
<protein>
    <recommendedName>
        <fullName evidence="11">Nucleolar protein 11</fullName>
    </recommendedName>
</protein>
<evidence type="ECO:0000256" key="1">
    <source>
        <dbReference type="ARBA" id="ARBA00004604"/>
    </source>
</evidence>
<feature type="domain" description="Nucleolar protein 11 C-terminal" evidence="8">
    <location>
        <begin position="359"/>
        <end position="554"/>
    </location>
</feature>
<evidence type="ECO:0000259" key="7">
    <source>
        <dbReference type="Pfam" id="PF08168"/>
    </source>
</evidence>
<dbReference type="Pfam" id="PF08168">
    <property type="entry name" value="NOL11_N"/>
    <property type="match status" value="1"/>
</dbReference>
<keyword evidence="6" id="KW-0539">Nucleus</keyword>
<evidence type="ECO:0000256" key="5">
    <source>
        <dbReference type="ARBA" id="ARBA00023163"/>
    </source>
</evidence>
<name>A0A8R2AP44_BOMMO</name>
<dbReference type="PANTHER" id="PTHR15633:SF2">
    <property type="entry name" value="NUCLEOLAR PROTEIN 11"/>
    <property type="match status" value="1"/>
</dbReference>
<reference evidence="9" key="2">
    <citation type="submission" date="2022-06" db="UniProtKB">
        <authorList>
            <consortium name="EnsemblMetazoa"/>
        </authorList>
    </citation>
    <scope>IDENTIFICATION</scope>
    <source>
        <strain evidence="9">p50T (Dazao)</strain>
    </source>
</reference>
<evidence type="ECO:0000256" key="4">
    <source>
        <dbReference type="ARBA" id="ARBA00023159"/>
    </source>
</evidence>
<accession>A0A8R2AP44</accession>
<organism evidence="9 10">
    <name type="scientific">Bombyx mori</name>
    <name type="common">Silk moth</name>
    <dbReference type="NCBI Taxonomy" id="7091"/>
    <lineage>
        <taxon>Eukaryota</taxon>
        <taxon>Metazoa</taxon>
        <taxon>Ecdysozoa</taxon>
        <taxon>Arthropoda</taxon>
        <taxon>Hexapoda</taxon>
        <taxon>Insecta</taxon>
        <taxon>Pterygota</taxon>
        <taxon>Neoptera</taxon>
        <taxon>Endopterygota</taxon>
        <taxon>Lepidoptera</taxon>
        <taxon>Glossata</taxon>
        <taxon>Ditrysia</taxon>
        <taxon>Bombycoidea</taxon>
        <taxon>Bombycidae</taxon>
        <taxon>Bombycinae</taxon>
        <taxon>Bombyx</taxon>
    </lineage>
</organism>
<keyword evidence="10" id="KW-1185">Reference proteome</keyword>
<evidence type="ECO:0008006" key="11">
    <source>
        <dbReference type="Google" id="ProtNLM"/>
    </source>
</evidence>
<reference evidence="10" key="1">
    <citation type="journal article" date="2008" name="Insect Biochem. Mol. Biol.">
        <title>The genome of a lepidopteran model insect, the silkworm Bombyx mori.</title>
        <authorList>
            <consortium name="International Silkworm Genome Consortium"/>
        </authorList>
    </citation>
    <scope>NUCLEOTIDE SEQUENCE [LARGE SCALE GENOMIC DNA]</scope>
    <source>
        <strain evidence="10">p50T</strain>
    </source>
</reference>
<dbReference type="InterPro" id="IPR012584">
    <property type="entry name" value="NOL11_N"/>
</dbReference>
<dbReference type="AlphaFoldDB" id="A0A8R2AP44"/>
<keyword evidence="5" id="KW-0804">Transcription</keyword>
<evidence type="ECO:0000259" key="8">
    <source>
        <dbReference type="Pfam" id="PF20998"/>
    </source>
</evidence>
<dbReference type="InterPro" id="IPR048897">
    <property type="entry name" value="Nol11_C"/>
</dbReference>
<evidence type="ECO:0000313" key="9">
    <source>
        <dbReference type="EnsemblMetazoa" id="XP_004924174.2"/>
    </source>
</evidence>
<dbReference type="Proteomes" id="UP000005204">
    <property type="component" value="Unassembled WGS sequence"/>
</dbReference>
<feature type="domain" description="Nucleolar protein 11 N-terminal" evidence="7">
    <location>
        <begin position="1"/>
        <end position="319"/>
    </location>
</feature>
<dbReference type="InterPro" id="IPR042859">
    <property type="entry name" value="NOL11"/>
</dbReference>
<sequence>MAKFHNYYVLCPLIDQKSFLGVSKDKEDANVLVTLGRNVVNKYRLSDQKQVGGWTSKDHITSAVIYDDTNGNYIGVFNNNIIKTWQEDSANLDKSKKFKFSLNILKLLPRKKRSPLIIFSDGNCSSLSYAIENRKSFENKPVFKETETIVDISYYGKYSDCICYITKSNKDTFDIVTCPLREELCDLERTKLNRTKILRDDVNVVGKIICMETNCVYVIWSDSKMSEYNLVQKSWRIIGTVSWISTASSISLAWMGKNHLILFGSNMDQDGAIIVAYNTTLGVGSCKYPMKMYTENARIYCFDNRICLEASNHIGMLPYILETKRNLSSLLGSHEVILDEETEIANWGTPTIPLFPVDDQIKGLLKLGLTERSICAQIIPNLLEKGDFVNIMCTIRKFSDIPESVLVSILKYAVKLVQSENVDITKPEEFHAYCREHSVTEKEKFRFLIDTFTITFSDALVIPHLRNGLTLEDTLFLIAYITYLLVDPGIDLNLEYESKLYDWCMLLLDSFYQQYLLTRDDTVTHVLQNMLNVIIDLIKPLENMSLLLAKMQNLVMGKNFVFKTEKQLSYTIESIII</sequence>
<evidence type="ECO:0000256" key="3">
    <source>
        <dbReference type="ARBA" id="ARBA00023015"/>
    </source>
</evidence>
<dbReference type="PANTHER" id="PTHR15633">
    <property type="entry name" value="NUCLEOLAR PROTEIN 11"/>
    <property type="match status" value="1"/>
</dbReference>
<keyword evidence="4" id="KW-0010">Activator</keyword>
<dbReference type="GO" id="GO:0005730">
    <property type="term" value="C:nucleolus"/>
    <property type="evidence" value="ECO:0007669"/>
    <property type="project" value="UniProtKB-SubCell"/>
</dbReference>
<dbReference type="EnsemblMetazoa" id="XM_004924117.4">
    <property type="protein sequence ID" value="XP_004924174.2"/>
    <property type="gene ID" value="LOC101745419"/>
</dbReference>
<proteinExistence type="predicted"/>
<evidence type="ECO:0000313" key="10">
    <source>
        <dbReference type="Proteomes" id="UP000005204"/>
    </source>
</evidence>
<comment type="subcellular location">
    <subcellularLocation>
        <location evidence="1">Nucleus</location>
        <location evidence="1">Nucleolus</location>
    </subcellularLocation>
</comment>
<evidence type="ECO:0000256" key="6">
    <source>
        <dbReference type="ARBA" id="ARBA00023242"/>
    </source>
</evidence>
<dbReference type="KEGG" id="bmor:101745419"/>
<dbReference type="GO" id="GO:0003723">
    <property type="term" value="F:RNA binding"/>
    <property type="evidence" value="ECO:0007669"/>
    <property type="project" value="TreeGrafter"/>
</dbReference>